<accession>A0ABX0J4S9</accession>
<dbReference type="SMART" id="SM00507">
    <property type="entry name" value="HNHc"/>
    <property type="match status" value="1"/>
</dbReference>
<evidence type="ECO:0000313" key="3">
    <source>
        <dbReference type="EMBL" id="NHN31142.1"/>
    </source>
</evidence>
<name>A0ABX0J4S9_9BACL</name>
<evidence type="ECO:0000313" key="4">
    <source>
        <dbReference type="Proteomes" id="UP001165962"/>
    </source>
</evidence>
<sequence>MTVTERECRSCHGKSPEVNFSAHHKTCNKCRNSNNRAYLSEYGRNRRANQTDTDREKHRLRTRSDREANPQLTFLSTSQYLAKKAGVFSDLTKEDALDIYETPNTCAYCGKVCDPTAKRAIHIDHIVPMSQGGHNSRWNLIKVCISCNTSKSGQSLRHFYAITESFTEERYLAVISGMVERSHRSATEIDAILTQSHEFEASFNRERERLMALLSG</sequence>
<feature type="compositionally biased region" description="Basic and acidic residues" evidence="1">
    <location>
        <begin position="52"/>
        <end position="68"/>
    </location>
</feature>
<dbReference type="CDD" id="cd00085">
    <property type="entry name" value="HNHc"/>
    <property type="match status" value="1"/>
</dbReference>
<evidence type="ECO:0000256" key="1">
    <source>
        <dbReference type="SAM" id="MobiDB-lite"/>
    </source>
</evidence>
<dbReference type="Pfam" id="PF01844">
    <property type="entry name" value="HNH"/>
    <property type="match status" value="1"/>
</dbReference>
<keyword evidence="3" id="KW-0255">Endonuclease</keyword>
<dbReference type="InterPro" id="IPR003615">
    <property type="entry name" value="HNH_nuc"/>
</dbReference>
<feature type="domain" description="HNH nuclease" evidence="2">
    <location>
        <begin position="94"/>
        <end position="149"/>
    </location>
</feature>
<gene>
    <name evidence="3" type="ORF">G9U52_14985</name>
</gene>
<keyword evidence="3" id="KW-0540">Nuclease</keyword>
<dbReference type="InterPro" id="IPR002711">
    <property type="entry name" value="HNH"/>
</dbReference>
<dbReference type="Gene3D" id="1.10.30.50">
    <property type="match status" value="1"/>
</dbReference>
<protein>
    <submittedName>
        <fullName evidence="3">HNH endonuclease</fullName>
    </submittedName>
</protein>
<proteinExistence type="predicted"/>
<feature type="region of interest" description="Disordered" evidence="1">
    <location>
        <begin position="41"/>
        <end position="68"/>
    </location>
</feature>
<organism evidence="3 4">
    <name type="scientific">Paenibacillus agricola</name>
    <dbReference type="NCBI Taxonomy" id="2716264"/>
    <lineage>
        <taxon>Bacteria</taxon>
        <taxon>Bacillati</taxon>
        <taxon>Bacillota</taxon>
        <taxon>Bacilli</taxon>
        <taxon>Bacillales</taxon>
        <taxon>Paenibacillaceae</taxon>
        <taxon>Paenibacillus</taxon>
    </lineage>
</organism>
<comment type="caution">
    <text evidence="3">The sequence shown here is derived from an EMBL/GenBank/DDBJ whole genome shotgun (WGS) entry which is preliminary data.</text>
</comment>
<keyword evidence="3" id="KW-0378">Hydrolase</keyword>
<dbReference type="Proteomes" id="UP001165962">
    <property type="component" value="Unassembled WGS sequence"/>
</dbReference>
<keyword evidence="4" id="KW-1185">Reference proteome</keyword>
<dbReference type="EMBL" id="JAAOIW010000005">
    <property type="protein sequence ID" value="NHN31142.1"/>
    <property type="molecule type" value="Genomic_DNA"/>
</dbReference>
<dbReference type="GO" id="GO:0004519">
    <property type="term" value="F:endonuclease activity"/>
    <property type="evidence" value="ECO:0007669"/>
    <property type="project" value="UniProtKB-KW"/>
</dbReference>
<evidence type="ECO:0000259" key="2">
    <source>
        <dbReference type="SMART" id="SM00507"/>
    </source>
</evidence>
<reference evidence="3" key="1">
    <citation type="submission" date="2020-03" db="EMBL/GenBank/DDBJ databases">
        <title>Draft sequencing of Paenibacilllus sp. S3N08.</title>
        <authorList>
            <person name="Kim D.-U."/>
        </authorList>
    </citation>
    <scope>NUCLEOTIDE SEQUENCE</scope>
    <source>
        <strain evidence="3">S3N08</strain>
    </source>
</reference>